<dbReference type="PANTHER" id="PTHR30627:SF2">
    <property type="entry name" value="PEPTIDOGLYCAN D,D-TRANSPEPTIDASE MRDA"/>
    <property type="match status" value="1"/>
</dbReference>
<keyword evidence="11 14" id="KW-0472">Membrane</keyword>
<evidence type="ECO:0000256" key="5">
    <source>
        <dbReference type="ARBA" id="ARBA00012448"/>
    </source>
</evidence>
<reference evidence="17 18" key="1">
    <citation type="submission" date="2019-10" db="EMBL/GenBank/DDBJ databases">
        <title>Gracilibacillus salitolerans sp. nov., a moderate halophile isolated from a saline soil in northwest China.</title>
        <authorList>
            <person name="Gan L."/>
        </authorList>
    </citation>
    <scope>NUCLEOTIDE SEQUENCE [LARGE SCALE GENOMIC DNA]</scope>
    <source>
        <strain evidence="17 18">TP2-8</strain>
    </source>
</reference>
<keyword evidence="7 14" id="KW-0812">Transmembrane</keyword>
<keyword evidence="6" id="KW-1003">Cell membrane</keyword>
<comment type="caution">
    <text evidence="17">The sequence shown here is derived from an EMBL/GenBank/DDBJ whole genome shotgun (WGS) entry which is preliminary data.</text>
</comment>
<dbReference type="EMBL" id="WJEE01000029">
    <property type="protein sequence ID" value="MRI67320.1"/>
    <property type="molecule type" value="Genomic_DNA"/>
</dbReference>
<dbReference type="SUPFAM" id="SSF56601">
    <property type="entry name" value="beta-lactamase/transpeptidase-like"/>
    <property type="match status" value="1"/>
</dbReference>
<dbReference type="GO" id="GO:0071555">
    <property type="term" value="P:cell wall organization"/>
    <property type="evidence" value="ECO:0007669"/>
    <property type="project" value="UniProtKB-KW"/>
</dbReference>
<organism evidence="17 18">
    <name type="scientific">Gracilibacillus thailandensis</name>
    <dbReference type="NCBI Taxonomy" id="563735"/>
    <lineage>
        <taxon>Bacteria</taxon>
        <taxon>Bacillati</taxon>
        <taxon>Bacillota</taxon>
        <taxon>Bacilli</taxon>
        <taxon>Bacillales</taxon>
        <taxon>Bacillaceae</taxon>
        <taxon>Gracilibacillus</taxon>
    </lineage>
</organism>
<evidence type="ECO:0000256" key="6">
    <source>
        <dbReference type="ARBA" id="ARBA00022475"/>
    </source>
</evidence>
<feature type="transmembrane region" description="Helical" evidence="14">
    <location>
        <begin position="21"/>
        <end position="45"/>
    </location>
</feature>
<dbReference type="RefSeq" id="WP_153835910.1">
    <property type="nucleotide sequence ID" value="NZ_JBHUMW010000089.1"/>
</dbReference>
<evidence type="ECO:0000256" key="1">
    <source>
        <dbReference type="ARBA" id="ARBA00004167"/>
    </source>
</evidence>
<dbReference type="GO" id="GO:0005886">
    <property type="term" value="C:plasma membrane"/>
    <property type="evidence" value="ECO:0007669"/>
    <property type="project" value="UniProtKB-SubCell"/>
</dbReference>
<dbReference type="InterPro" id="IPR050515">
    <property type="entry name" value="Beta-lactam/transpept"/>
</dbReference>
<dbReference type="GO" id="GO:0008658">
    <property type="term" value="F:penicillin binding"/>
    <property type="evidence" value="ECO:0007669"/>
    <property type="project" value="InterPro"/>
</dbReference>
<comment type="pathway">
    <text evidence="3">Cell wall biogenesis; peptidoglycan biosynthesis.</text>
</comment>
<keyword evidence="10 14" id="KW-1133">Transmembrane helix</keyword>
<evidence type="ECO:0000259" key="16">
    <source>
        <dbReference type="Pfam" id="PF03717"/>
    </source>
</evidence>
<dbReference type="InterPro" id="IPR012338">
    <property type="entry name" value="Beta-lactam/transpept-like"/>
</dbReference>
<comment type="catalytic activity">
    <reaction evidence="13">
        <text>Preferential cleavage: (Ac)2-L-Lys-D-Ala-|-D-Ala. Also transpeptidation of peptidyl-alanyl moieties that are N-acyl substituents of D-alanine.</text>
        <dbReference type="EC" id="3.4.16.4"/>
    </reaction>
</comment>
<dbReference type="GO" id="GO:0009002">
    <property type="term" value="F:serine-type D-Ala-D-Ala carboxypeptidase activity"/>
    <property type="evidence" value="ECO:0007669"/>
    <property type="project" value="UniProtKB-EC"/>
</dbReference>
<gene>
    <name evidence="17" type="ORF">GH885_13350</name>
</gene>
<dbReference type="Pfam" id="PF03717">
    <property type="entry name" value="PBP_dimer"/>
    <property type="match status" value="1"/>
</dbReference>
<dbReference type="SUPFAM" id="SSF56519">
    <property type="entry name" value="Penicillin binding protein dimerisation domain"/>
    <property type="match status" value="1"/>
</dbReference>
<dbReference type="Proteomes" id="UP000435187">
    <property type="component" value="Unassembled WGS sequence"/>
</dbReference>
<dbReference type="Pfam" id="PF00905">
    <property type="entry name" value="Transpeptidase"/>
    <property type="match status" value="1"/>
</dbReference>
<evidence type="ECO:0000313" key="17">
    <source>
        <dbReference type="EMBL" id="MRI67320.1"/>
    </source>
</evidence>
<feature type="domain" description="Penicillin-binding protein transpeptidase" evidence="15">
    <location>
        <begin position="362"/>
        <end position="692"/>
    </location>
</feature>
<evidence type="ECO:0000256" key="13">
    <source>
        <dbReference type="ARBA" id="ARBA00034000"/>
    </source>
</evidence>
<protein>
    <recommendedName>
        <fullName evidence="5">serine-type D-Ala-D-Ala carboxypeptidase</fullName>
        <ecNumber evidence="5">3.4.16.4</ecNumber>
    </recommendedName>
</protein>
<evidence type="ECO:0000256" key="14">
    <source>
        <dbReference type="SAM" id="Phobius"/>
    </source>
</evidence>
<accession>A0A6N7R1W9</accession>
<evidence type="ECO:0000259" key="15">
    <source>
        <dbReference type="Pfam" id="PF00905"/>
    </source>
</evidence>
<sequence>MNQHLNFKKKKDKSKKKKAQLPFRLNILFLSVFLVFSLLIVQLGVVQILNGEEAQRQINQTENTPSEKAVPRGKMYDSDFDMILDNKAVKSITYTPPKNGESAEARLKLAEELAKYITIIKDEKELDDAVRERDKKEYWYIKNRKEVIDLLSDEERENLDTGEQYQAELDAITQKHLDEIDWTSEVKNVIAIKKELDAAYELSPHVVVNEGLTDEEYAKVSEHLHDLPGIDAVIDWDRERLYEGTLSSFIGNLTTSDEGIPRENSDYYLSNGYTWNDRVGTSGLEEQYEHVLRGRKEKVQYTTDTSGNVVNSEVVVEGQRGKDLILSVDMEFQAAVDKIVEEELRTAINNPYNNTGYLKDALAVVMNPQTGDILAMSGFRYDEDEDEYLNQAYRTIYDAHEPGSTIKGATILAGYQEGVIDIGTHLADGVIKIKSTPAFRSHRDLGPSISDIKALQDSSNVYMGRIALKIAGATYRYNEPIYNFDDSAFGTMRNYYSQFGLGVKTGIDLPFEATGVTGTNPDEGNLIHLSIGQYDTYTTLQLAQYVSTIANDGYRMKPRLVKEIREPGNENGTPGKVIESFSPEVLNRVDMDDKYIERVQTGFRRVFTDGTARTTEWLNSPYEVAGKTGTAQRPKFDYVNGEWVQVDETHNLSLVGYSPAENPEVAFAVIVPENGTNSARHNVHHAIGSRIIETYYEFKEKSDEEKQEQLENDEQEDE</sequence>
<keyword evidence="18" id="KW-1185">Reference proteome</keyword>
<keyword evidence="8" id="KW-0133">Cell shape</keyword>
<dbReference type="GO" id="GO:0071972">
    <property type="term" value="F:peptidoglycan L,D-transpeptidase activity"/>
    <property type="evidence" value="ECO:0007669"/>
    <property type="project" value="TreeGrafter"/>
</dbReference>
<evidence type="ECO:0000256" key="12">
    <source>
        <dbReference type="ARBA" id="ARBA00023316"/>
    </source>
</evidence>
<feature type="domain" description="Penicillin-binding protein dimerisation" evidence="16">
    <location>
        <begin position="69"/>
        <end position="312"/>
    </location>
</feature>
<evidence type="ECO:0000256" key="9">
    <source>
        <dbReference type="ARBA" id="ARBA00022984"/>
    </source>
</evidence>
<dbReference type="UniPathway" id="UPA00219"/>
<proteinExistence type="inferred from homology"/>
<evidence type="ECO:0000256" key="7">
    <source>
        <dbReference type="ARBA" id="ARBA00022692"/>
    </source>
</evidence>
<evidence type="ECO:0000256" key="8">
    <source>
        <dbReference type="ARBA" id="ARBA00022960"/>
    </source>
</evidence>
<name>A0A6N7R1W9_9BACI</name>
<evidence type="ECO:0000256" key="2">
    <source>
        <dbReference type="ARBA" id="ARBA00004236"/>
    </source>
</evidence>
<dbReference type="Gene3D" id="1.10.10.1230">
    <property type="entry name" value="Penicillin-binding protein, N-terminal non-catalytic domain, head sub-domain"/>
    <property type="match status" value="1"/>
</dbReference>
<dbReference type="GO" id="GO:0008360">
    <property type="term" value="P:regulation of cell shape"/>
    <property type="evidence" value="ECO:0007669"/>
    <property type="project" value="UniProtKB-KW"/>
</dbReference>
<keyword evidence="12" id="KW-0961">Cell wall biogenesis/degradation</keyword>
<evidence type="ECO:0000256" key="3">
    <source>
        <dbReference type="ARBA" id="ARBA00004752"/>
    </source>
</evidence>
<dbReference type="PANTHER" id="PTHR30627">
    <property type="entry name" value="PEPTIDOGLYCAN D,D-TRANSPEPTIDASE"/>
    <property type="match status" value="1"/>
</dbReference>
<dbReference type="InterPro" id="IPR005311">
    <property type="entry name" value="PBP_dimer"/>
</dbReference>
<dbReference type="AlphaFoldDB" id="A0A6N7R1W9"/>
<dbReference type="GO" id="GO:0009252">
    <property type="term" value="P:peptidoglycan biosynthetic process"/>
    <property type="evidence" value="ECO:0007669"/>
    <property type="project" value="UniProtKB-UniPathway"/>
</dbReference>
<comment type="similarity">
    <text evidence="4">Belongs to the transpeptidase family.</text>
</comment>
<dbReference type="EC" id="3.4.16.4" evidence="5"/>
<dbReference type="Gene3D" id="3.40.710.10">
    <property type="entry name" value="DD-peptidase/beta-lactamase superfamily"/>
    <property type="match status" value="1"/>
</dbReference>
<dbReference type="InterPro" id="IPR036138">
    <property type="entry name" value="PBP_dimer_sf"/>
</dbReference>
<evidence type="ECO:0000256" key="4">
    <source>
        <dbReference type="ARBA" id="ARBA00007171"/>
    </source>
</evidence>
<keyword evidence="9" id="KW-0573">Peptidoglycan synthesis</keyword>
<evidence type="ECO:0000313" key="18">
    <source>
        <dbReference type="Proteomes" id="UP000435187"/>
    </source>
</evidence>
<evidence type="ECO:0000256" key="11">
    <source>
        <dbReference type="ARBA" id="ARBA00023136"/>
    </source>
</evidence>
<dbReference type="InterPro" id="IPR001460">
    <property type="entry name" value="PCN-bd_Tpept"/>
</dbReference>
<dbReference type="Gene3D" id="3.90.1310.10">
    <property type="entry name" value="Penicillin-binding protein 2a (Domain 2)"/>
    <property type="match status" value="1"/>
</dbReference>
<evidence type="ECO:0000256" key="10">
    <source>
        <dbReference type="ARBA" id="ARBA00022989"/>
    </source>
</evidence>
<comment type="subcellular location">
    <subcellularLocation>
        <location evidence="2">Cell membrane</location>
    </subcellularLocation>
    <subcellularLocation>
        <location evidence="1">Membrane</location>
        <topology evidence="1">Single-pass membrane protein</topology>
    </subcellularLocation>
</comment>